<evidence type="ECO:0000256" key="1">
    <source>
        <dbReference type="ARBA" id="ARBA00004196"/>
    </source>
</evidence>
<comment type="subcellular location">
    <subcellularLocation>
        <location evidence="1">Cell envelope</location>
    </subcellularLocation>
</comment>
<protein>
    <submittedName>
        <fullName evidence="6">Peroxiredoxin</fullName>
    </submittedName>
</protein>
<accession>A0A1M6L627</accession>
<evidence type="ECO:0000313" key="7">
    <source>
        <dbReference type="Proteomes" id="UP000184474"/>
    </source>
</evidence>
<dbReference type="GO" id="GO:0017004">
    <property type="term" value="P:cytochrome complex assembly"/>
    <property type="evidence" value="ECO:0007669"/>
    <property type="project" value="UniProtKB-KW"/>
</dbReference>
<dbReference type="InterPro" id="IPR000866">
    <property type="entry name" value="AhpC/TSA"/>
</dbReference>
<dbReference type="PANTHER" id="PTHR42852">
    <property type="entry name" value="THIOL:DISULFIDE INTERCHANGE PROTEIN DSBE"/>
    <property type="match status" value="1"/>
</dbReference>
<dbReference type="GO" id="GO:0016209">
    <property type="term" value="F:antioxidant activity"/>
    <property type="evidence" value="ECO:0007669"/>
    <property type="project" value="InterPro"/>
</dbReference>
<organism evidence="6 7">
    <name type="scientific">Reichenbachiella agariperforans</name>
    <dbReference type="NCBI Taxonomy" id="156994"/>
    <lineage>
        <taxon>Bacteria</taxon>
        <taxon>Pseudomonadati</taxon>
        <taxon>Bacteroidota</taxon>
        <taxon>Cytophagia</taxon>
        <taxon>Cytophagales</taxon>
        <taxon>Reichenbachiellaceae</taxon>
        <taxon>Reichenbachiella</taxon>
    </lineage>
</organism>
<dbReference type="AlphaFoldDB" id="A0A1M6L627"/>
<evidence type="ECO:0000259" key="5">
    <source>
        <dbReference type="PROSITE" id="PS51352"/>
    </source>
</evidence>
<evidence type="ECO:0000256" key="4">
    <source>
        <dbReference type="ARBA" id="ARBA00023284"/>
    </source>
</evidence>
<dbReference type="Proteomes" id="UP000184474">
    <property type="component" value="Unassembled WGS sequence"/>
</dbReference>
<feature type="domain" description="Thioredoxin" evidence="5">
    <location>
        <begin position="229"/>
        <end position="367"/>
    </location>
</feature>
<dbReference type="InterPro" id="IPR013766">
    <property type="entry name" value="Thioredoxin_domain"/>
</dbReference>
<dbReference type="Gene3D" id="3.40.30.10">
    <property type="entry name" value="Glutaredoxin"/>
    <property type="match status" value="1"/>
</dbReference>
<dbReference type="GO" id="GO:0016491">
    <property type="term" value="F:oxidoreductase activity"/>
    <property type="evidence" value="ECO:0007669"/>
    <property type="project" value="InterPro"/>
</dbReference>
<keyword evidence="2" id="KW-0201">Cytochrome c-type biogenesis</keyword>
<dbReference type="SUPFAM" id="SSF52833">
    <property type="entry name" value="Thioredoxin-like"/>
    <property type="match status" value="1"/>
</dbReference>
<dbReference type="PANTHER" id="PTHR42852:SF6">
    <property type="entry name" value="THIOL:DISULFIDE INTERCHANGE PROTEIN DSBE"/>
    <property type="match status" value="1"/>
</dbReference>
<dbReference type="CDD" id="cd02966">
    <property type="entry name" value="TlpA_like_family"/>
    <property type="match status" value="1"/>
</dbReference>
<sequence length="367" mass="41812">MKNTFYTVLISLVIFSCSEKKEGASISGTYENPITDELVKLELIKNNELAVIDSFYIDKSGKFSSTVLLDEPSFLRLNFYNKHIVNMVLDNDDEVTLLKSEDDIDQPYRIKGSKDTDYIYILTDLKKVFENKIQGLNEEFMTARNENDIEALEAIKAEFMEMQAASTQDIKKEIWKMDNSIAGLLATSFLDEENEFSFLDSLAKKYNEQLPNSSYTISLQNRVNDMRNLAIGSEAPEISLPNPDGDIVKLSSFRGNYVMIDFWAAWCRPCRMENPNVLRMYNTYHDKGFEILGVSLDRKKDAWVEAIEKDQLPWAHVSDLKYFQSEAAATYQINAIPATFLIGPDGKIVAKNLRGPALEAKLKEIFG</sequence>
<dbReference type="PROSITE" id="PS51352">
    <property type="entry name" value="THIOREDOXIN_2"/>
    <property type="match status" value="1"/>
</dbReference>
<dbReference type="GO" id="GO:0030313">
    <property type="term" value="C:cell envelope"/>
    <property type="evidence" value="ECO:0007669"/>
    <property type="project" value="UniProtKB-SubCell"/>
</dbReference>
<dbReference type="InterPro" id="IPR036249">
    <property type="entry name" value="Thioredoxin-like_sf"/>
</dbReference>
<evidence type="ECO:0000313" key="6">
    <source>
        <dbReference type="EMBL" id="SHJ66656.1"/>
    </source>
</evidence>
<dbReference type="Pfam" id="PF00578">
    <property type="entry name" value="AhpC-TSA"/>
    <property type="match status" value="1"/>
</dbReference>
<keyword evidence="7" id="KW-1185">Reference proteome</keyword>
<keyword evidence="4" id="KW-0676">Redox-active center</keyword>
<proteinExistence type="predicted"/>
<dbReference type="InterPro" id="IPR050553">
    <property type="entry name" value="Thioredoxin_ResA/DsbE_sf"/>
</dbReference>
<dbReference type="STRING" id="156994.SAMN04488028_101840"/>
<dbReference type="PROSITE" id="PS51257">
    <property type="entry name" value="PROKAR_LIPOPROTEIN"/>
    <property type="match status" value="1"/>
</dbReference>
<gene>
    <name evidence="6" type="ORF">SAMN04488028_101840</name>
</gene>
<dbReference type="EMBL" id="FRAA01000001">
    <property type="protein sequence ID" value="SHJ66656.1"/>
    <property type="molecule type" value="Genomic_DNA"/>
</dbReference>
<reference evidence="7" key="1">
    <citation type="submission" date="2016-11" db="EMBL/GenBank/DDBJ databases">
        <authorList>
            <person name="Varghese N."/>
            <person name="Submissions S."/>
        </authorList>
    </citation>
    <scope>NUCLEOTIDE SEQUENCE [LARGE SCALE GENOMIC DNA]</scope>
    <source>
        <strain evidence="7">DSM 26134</strain>
    </source>
</reference>
<name>A0A1M6L627_REIAG</name>
<evidence type="ECO:0000256" key="3">
    <source>
        <dbReference type="ARBA" id="ARBA00023157"/>
    </source>
</evidence>
<dbReference type="RefSeq" id="WP_073119630.1">
    <property type="nucleotide sequence ID" value="NZ_FRAA01000001.1"/>
</dbReference>
<evidence type="ECO:0000256" key="2">
    <source>
        <dbReference type="ARBA" id="ARBA00022748"/>
    </source>
</evidence>
<keyword evidence="3" id="KW-1015">Disulfide bond</keyword>